<gene>
    <name evidence="3" type="ORF">FQN60_009280</name>
</gene>
<dbReference type="InterPro" id="IPR001315">
    <property type="entry name" value="CARD"/>
</dbReference>
<dbReference type="Gene3D" id="1.10.533.10">
    <property type="entry name" value="Death Domain, Fas"/>
    <property type="match status" value="1"/>
</dbReference>
<dbReference type="GO" id="GO:0042981">
    <property type="term" value="P:regulation of apoptotic process"/>
    <property type="evidence" value="ECO:0007669"/>
    <property type="project" value="InterPro"/>
</dbReference>
<accession>A0A5J5DIG0</accession>
<feature type="domain" description="CARD" evidence="2">
    <location>
        <begin position="59"/>
        <end position="131"/>
    </location>
</feature>
<name>A0A5J5DIG0_9PERO</name>
<reference evidence="3 4" key="1">
    <citation type="submission" date="2019-08" db="EMBL/GenBank/DDBJ databases">
        <title>A chromosome-level genome assembly, high-density linkage maps, and genome scans reveal the genomic architecture of hybrid incompatibilities underlying speciation via character displacement in darters (Percidae: Etheostominae).</title>
        <authorList>
            <person name="Moran R.L."/>
            <person name="Catchen J.M."/>
            <person name="Fuller R.C."/>
        </authorList>
    </citation>
    <scope>NUCLEOTIDE SEQUENCE [LARGE SCALE GENOMIC DNA]</scope>
    <source>
        <strain evidence="3">EspeVRDwgs_2016</strain>
        <tissue evidence="3">Muscle</tissue>
    </source>
</reference>
<evidence type="ECO:0000313" key="3">
    <source>
        <dbReference type="EMBL" id="KAA8593164.1"/>
    </source>
</evidence>
<protein>
    <recommendedName>
        <fullName evidence="2">CARD domain-containing protein</fullName>
    </recommendedName>
</protein>
<keyword evidence="4" id="KW-1185">Reference proteome</keyword>
<dbReference type="AlphaFoldDB" id="A0A5J5DIG0"/>
<sequence>MDPWQKQNAGSQTRPVTDSNSVVTDRKIQNVKGKNFNMDIETVSDPGKAGGTCNGPSVETIISHKLELVECLRADRSFILQHVYTKQIVTDRQYQRLKHISQPEESVNELIDQVIVRGQESCSLFLEVLKEPGILQTYPQLKLITEKW</sequence>
<comment type="caution">
    <text evidence="3">The sequence shown here is derived from an EMBL/GenBank/DDBJ whole genome shotgun (WGS) entry which is preliminary data.</text>
</comment>
<dbReference type="CDD" id="cd01671">
    <property type="entry name" value="CARD"/>
    <property type="match status" value="1"/>
</dbReference>
<dbReference type="InterPro" id="IPR011029">
    <property type="entry name" value="DEATH-like_dom_sf"/>
</dbReference>
<feature type="region of interest" description="Disordered" evidence="1">
    <location>
        <begin position="1"/>
        <end position="22"/>
    </location>
</feature>
<dbReference type="Pfam" id="PF00619">
    <property type="entry name" value="CARD"/>
    <property type="match status" value="1"/>
</dbReference>
<evidence type="ECO:0000313" key="4">
    <source>
        <dbReference type="Proteomes" id="UP000327493"/>
    </source>
</evidence>
<dbReference type="EMBL" id="VOFY01000004">
    <property type="protein sequence ID" value="KAA8593164.1"/>
    <property type="molecule type" value="Genomic_DNA"/>
</dbReference>
<dbReference type="PROSITE" id="PS50209">
    <property type="entry name" value="CARD"/>
    <property type="match status" value="1"/>
</dbReference>
<evidence type="ECO:0000259" key="2">
    <source>
        <dbReference type="PROSITE" id="PS50209"/>
    </source>
</evidence>
<dbReference type="SUPFAM" id="SSF47986">
    <property type="entry name" value="DEATH domain"/>
    <property type="match status" value="1"/>
</dbReference>
<evidence type="ECO:0000256" key="1">
    <source>
        <dbReference type="SAM" id="MobiDB-lite"/>
    </source>
</evidence>
<dbReference type="Proteomes" id="UP000327493">
    <property type="component" value="Chromosome 4"/>
</dbReference>
<organism evidence="3 4">
    <name type="scientific">Etheostoma spectabile</name>
    <name type="common">orangethroat darter</name>
    <dbReference type="NCBI Taxonomy" id="54343"/>
    <lineage>
        <taxon>Eukaryota</taxon>
        <taxon>Metazoa</taxon>
        <taxon>Chordata</taxon>
        <taxon>Craniata</taxon>
        <taxon>Vertebrata</taxon>
        <taxon>Euteleostomi</taxon>
        <taxon>Actinopterygii</taxon>
        <taxon>Neopterygii</taxon>
        <taxon>Teleostei</taxon>
        <taxon>Neoteleostei</taxon>
        <taxon>Acanthomorphata</taxon>
        <taxon>Eupercaria</taxon>
        <taxon>Perciformes</taxon>
        <taxon>Percoidei</taxon>
        <taxon>Percidae</taxon>
        <taxon>Etheostomatinae</taxon>
        <taxon>Etheostoma</taxon>
    </lineage>
</organism>
<proteinExistence type="predicted"/>